<organism evidence="2 3">
    <name type="scientific">Cladobotryum mycophilum</name>
    <dbReference type="NCBI Taxonomy" id="491253"/>
    <lineage>
        <taxon>Eukaryota</taxon>
        <taxon>Fungi</taxon>
        <taxon>Dikarya</taxon>
        <taxon>Ascomycota</taxon>
        <taxon>Pezizomycotina</taxon>
        <taxon>Sordariomycetes</taxon>
        <taxon>Hypocreomycetidae</taxon>
        <taxon>Hypocreales</taxon>
        <taxon>Hypocreaceae</taxon>
        <taxon>Cladobotryum</taxon>
    </lineage>
</organism>
<feature type="region of interest" description="Disordered" evidence="1">
    <location>
        <begin position="1"/>
        <end position="32"/>
    </location>
</feature>
<sequence>MAPETRTRGAPPEGRVYHSTPMLKQSQFPSRKKIVRTYGKNRKRQENVALKQQTLTQIDFVSSFSEDPVQLSDSESEKSDDGRERRDLTNHSAGIELAASPNTRDNDAEYDSPPRVTKRRTRPSSEGIKRKRASINDGGELLEKKPALERQETIPSSTATSRYHTQTLTQFLGRDSPMATSESGENVDRGFLDWLGEPHSPSTGNAKQLSHGGGADTSHQDIASDTNAAMKDSWPDREESVIPQTPVKPKDAHIGLTSPRDVSTASTVHIERYHRHPCGINRQAETVWGNPAALVIEDSFATESWNSETPTRRSQRYSHFKENQDIPPLIINTTPRISRLSVGSSKHPIIGSPKSTLKGKRRVGFNDINLVEFASQRDHVEIPDSEDEDEEFHERDQQGQDTFVAGAETQLVLEELAFVEHQLQSKLDSSSKPSTPSVSNMNFRDALPPASARSDIILPIFFEALHPIIAGYEVNLCVSHKIPKQVVRFWLFDGSTLRYMACVEPGKPCGPDWAYVVEQMYELNNPVTSEDMQEEGWVDGQIRRYAYLPPAVVGQLLWNLRHAIFDNTELPDHSDDEGGAHPALKKANKSQIQHDVGLSTRILTSDNETPISNSNASHPNTVSPSESLPRQPNAPIGPSHAMAESLTTVPEPQLHPEYLLSSSLIFQDHGGSAVIPPHDIQFDSSQLLTKSQMLPDSLVQDGPGLPQEIWDSDDDVGL</sequence>
<name>A0ABR0S7I3_9HYPO</name>
<feature type="compositionally biased region" description="Basic and acidic residues" evidence="1">
    <location>
        <begin position="141"/>
        <end position="152"/>
    </location>
</feature>
<feature type="compositionally biased region" description="Polar residues" evidence="1">
    <location>
        <begin position="601"/>
        <end position="630"/>
    </location>
</feature>
<evidence type="ECO:0000313" key="3">
    <source>
        <dbReference type="Proteomes" id="UP001338125"/>
    </source>
</evidence>
<reference evidence="2 3" key="1">
    <citation type="submission" date="2024-01" db="EMBL/GenBank/DDBJ databases">
        <title>Complete genome of Cladobotryum mycophilum ATHUM6906.</title>
        <authorList>
            <person name="Christinaki A.C."/>
            <person name="Myridakis A.I."/>
            <person name="Kouvelis V.N."/>
        </authorList>
    </citation>
    <scope>NUCLEOTIDE SEQUENCE [LARGE SCALE GENOMIC DNA]</scope>
    <source>
        <strain evidence="2 3">ATHUM6906</strain>
    </source>
</reference>
<protein>
    <submittedName>
        <fullName evidence="2">Uncharacterized protein</fullName>
    </submittedName>
</protein>
<feature type="region of interest" description="Disordered" evidence="1">
    <location>
        <begin position="61"/>
        <end position="161"/>
    </location>
</feature>
<evidence type="ECO:0000256" key="1">
    <source>
        <dbReference type="SAM" id="MobiDB-lite"/>
    </source>
</evidence>
<feature type="region of interest" description="Disordered" evidence="1">
    <location>
        <begin position="379"/>
        <end position="398"/>
    </location>
</feature>
<feature type="region of interest" description="Disordered" evidence="1">
    <location>
        <begin position="571"/>
        <end position="640"/>
    </location>
</feature>
<evidence type="ECO:0000313" key="2">
    <source>
        <dbReference type="EMBL" id="KAK5987735.1"/>
    </source>
</evidence>
<dbReference type="EMBL" id="JAVFKD010000016">
    <property type="protein sequence ID" value="KAK5987735.1"/>
    <property type="molecule type" value="Genomic_DNA"/>
</dbReference>
<gene>
    <name evidence="2" type="ORF">PT974_11868</name>
</gene>
<accession>A0ABR0S7I3</accession>
<feature type="region of interest" description="Disordered" evidence="1">
    <location>
        <begin position="697"/>
        <end position="718"/>
    </location>
</feature>
<proteinExistence type="predicted"/>
<dbReference type="Proteomes" id="UP001338125">
    <property type="component" value="Unassembled WGS sequence"/>
</dbReference>
<comment type="caution">
    <text evidence="2">The sequence shown here is derived from an EMBL/GenBank/DDBJ whole genome shotgun (WGS) entry which is preliminary data.</text>
</comment>
<keyword evidence="3" id="KW-1185">Reference proteome</keyword>
<feature type="region of interest" description="Disordered" evidence="1">
    <location>
        <begin position="200"/>
        <end position="262"/>
    </location>
</feature>
<feature type="compositionally biased region" description="Basic and acidic residues" evidence="1">
    <location>
        <begin position="75"/>
        <end position="89"/>
    </location>
</feature>